<reference evidence="11" key="1">
    <citation type="submission" date="2023-08" db="EMBL/GenBank/DDBJ databases">
        <authorList>
            <person name="Alioto T."/>
            <person name="Alioto T."/>
            <person name="Gomez Garrido J."/>
        </authorList>
    </citation>
    <scope>NUCLEOTIDE SEQUENCE</scope>
</reference>
<dbReference type="Gene3D" id="3.30.1330.30">
    <property type="match status" value="1"/>
</dbReference>
<dbReference type="Pfam" id="PF00588">
    <property type="entry name" value="SpoU_methylase"/>
    <property type="match status" value="1"/>
</dbReference>
<gene>
    <name evidence="11" type="ORF">OCTVUL_1B022111</name>
</gene>
<comment type="subcellular location">
    <subcellularLocation>
        <location evidence="1">Mitochondrion</location>
    </subcellularLocation>
</comment>
<dbReference type="PANTHER" id="PTHR46103:SF1">
    <property type="entry name" value="RRNA METHYLTRANSFERASE 1, MITOCHONDRIAL"/>
    <property type="match status" value="1"/>
</dbReference>
<keyword evidence="4 11" id="KW-0489">Methyltransferase</keyword>
<keyword evidence="12" id="KW-1185">Reference proteome</keyword>
<evidence type="ECO:0000313" key="11">
    <source>
        <dbReference type="EMBL" id="CAI9724320.1"/>
    </source>
</evidence>
<comment type="similarity">
    <text evidence="2">Belongs to the class IV-like SAM-binding methyltransferase superfamily. RNA methyltransferase TrmH family.</text>
</comment>
<dbReference type="Proteomes" id="UP001162480">
    <property type="component" value="Chromosome 6"/>
</dbReference>
<feature type="domain" description="RNA 2-O ribose methyltransferase substrate binding" evidence="10">
    <location>
        <begin position="204"/>
        <end position="282"/>
    </location>
</feature>
<evidence type="ECO:0000313" key="12">
    <source>
        <dbReference type="Proteomes" id="UP001162480"/>
    </source>
</evidence>
<evidence type="ECO:0000259" key="10">
    <source>
        <dbReference type="SMART" id="SM00967"/>
    </source>
</evidence>
<keyword evidence="8" id="KW-0496">Mitochondrion</keyword>
<dbReference type="SUPFAM" id="SSF55315">
    <property type="entry name" value="L30e-like"/>
    <property type="match status" value="1"/>
</dbReference>
<proteinExistence type="inferred from homology"/>
<keyword evidence="5" id="KW-0808">Transferase</keyword>
<dbReference type="GO" id="GO:0016435">
    <property type="term" value="F:rRNA (guanine) methyltransferase activity"/>
    <property type="evidence" value="ECO:0007669"/>
    <property type="project" value="TreeGrafter"/>
</dbReference>
<dbReference type="InterPro" id="IPR013123">
    <property type="entry name" value="SpoU_subst-bd"/>
</dbReference>
<dbReference type="Gene3D" id="3.40.1280.10">
    <property type="match status" value="1"/>
</dbReference>
<keyword evidence="7" id="KW-0809">Transit peptide</keyword>
<dbReference type="GO" id="GO:0005739">
    <property type="term" value="C:mitochondrion"/>
    <property type="evidence" value="ECO:0007669"/>
    <property type="project" value="UniProtKB-SubCell"/>
</dbReference>
<dbReference type="EMBL" id="OX597819">
    <property type="protein sequence ID" value="CAI9724320.1"/>
    <property type="molecule type" value="Genomic_DNA"/>
</dbReference>
<evidence type="ECO:0000256" key="2">
    <source>
        <dbReference type="ARBA" id="ARBA00007228"/>
    </source>
</evidence>
<dbReference type="InterPro" id="IPR029028">
    <property type="entry name" value="Alpha/beta_knot_MTases"/>
</dbReference>
<accession>A0AA36AXX4</accession>
<dbReference type="InterPro" id="IPR047182">
    <property type="entry name" value="MRM1"/>
</dbReference>
<name>A0AA36AXX4_OCTVU</name>
<evidence type="ECO:0000256" key="7">
    <source>
        <dbReference type="ARBA" id="ARBA00022946"/>
    </source>
</evidence>
<dbReference type="CDD" id="cd18105">
    <property type="entry name" value="SpoU-like_MRM1"/>
    <property type="match status" value="1"/>
</dbReference>
<evidence type="ECO:0000256" key="5">
    <source>
        <dbReference type="ARBA" id="ARBA00022679"/>
    </source>
</evidence>
<evidence type="ECO:0000256" key="9">
    <source>
        <dbReference type="ARBA" id="ARBA00034881"/>
    </source>
</evidence>
<keyword evidence="6" id="KW-0949">S-adenosyl-L-methionine</keyword>
<dbReference type="NCBIfam" id="TIGR00186">
    <property type="entry name" value="rRNA_methyl_3"/>
    <property type="match status" value="1"/>
</dbReference>
<evidence type="ECO:0000256" key="8">
    <source>
        <dbReference type="ARBA" id="ARBA00023128"/>
    </source>
</evidence>
<dbReference type="PANTHER" id="PTHR46103">
    <property type="entry name" value="RRNA METHYLTRANSFERASE 1, MITOCHONDRIAL"/>
    <property type="match status" value="1"/>
</dbReference>
<evidence type="ECO:0000256" key="4">
    <source>
        <dbReference type="ARBA" id="ARBA00022603"/>
    </source>
</evidence>
<dbReference type="InterPro" id="IPR004441">
    <property type="entry name" value="rRNA_MeTrfase_TrmH"/>
</dbReference>
<dbReference type="InterPro" id="IPR029064">
    <property type="entry name" value="Ribosomal_eL30-like_sf"/>
</dbReference>
<evidence type="ECO:0000256" key="3">
    <source>
        <dbReference type="ARBA" id="ARBA00022552"/>
    </source>
</evidence>
<dbReference type="SUPFAM" id="SSF75217">
    <property type="entry name" value="alpha/beta knot"/>
    <property type="match status" value="1"/>
</dbReference>
<dbReference type="InterPro" id="IPR047261">
    <property type="entry name" value="MRM1_MeTrfase_dom"/>
</dbReference>
<dbReference type="SMART" id="SM00967">
    <property type="entry name" value="SpoU_sub_bind"/>
    <property type="match status" value="1"/>
</dbReference>
<evidence type="ECO:0000256" key="6">
    <source>
        <dbReference type="ARBA" id="ARBA00022691"/>
    </source>
</evidence>
<dbReference type="Pfam" id="PF08032">
    <property type="entry name" value="SpoU_sub_bind"/>
    <property type="match status" value="1"/>
</dbReference>
<protein>
    <recommendedName>
        <fullName evidence="9">rRNA methyltransferase 1, mitochondrial</fullName>
    </recommendedName>
</protein>
<organism evidence="11 12">
    <name type="scientific">Octopus vulgaris</name>
    <name type="common">Common octopus</name>
    <dbReference type="NCBI Taxonomy" id="6645"/>
    <lineage>
        <taxon>Eukaryota</taxon>
        <taxon>Metazoa</taxon>
        <taxon>Spiralia</taxon>
        <taxon>Lophotrochozoa</taxon>
        <taxon>Mollusca</taxon>
        <taxon>Cephalopoda</taxon>
        <taxon>Coleoidea</taxon>
        <taxon>Octopodiformes</taxon>
        <taxon>Octopoda</taxon>
        <taxon>Incirrata</taxon>
        <taxon>Octopodidae</taxon>
        <taxon>Octopus</taxon>
    </lineage>
</organism>
<dbReference type="GO" id="GO:0003723">
    <property type="term" value="F:RNA binding"/>
    <property type="evidence" value="ECO:0007669"/>
    <property type="project" value="InterPro"/>
</dbReference>
<dbReference type="InterPro" id="IPR029026">
    <property type="entry name" value="tRNA_m1G_MTases_N"/>
</dbReference>
<evidence type="ECO:0000256" key="1">
    <source>
        <dbReference type="ARBA" id="ARBA00004173"/>
    </source>
</evidence>
<dbReference type="AlphaFoldDB" id="A0AA36AXX4"/>
<sequence length="470" mass="52332">MKLTRQLMQFRCPRSYQKLLQQYSSSRCQIPLGFLPTQGLTNCLATRGISSMLNQANRKPCSPNAHQTSVWSILGCQSIFQTPSLNCHCNSKESSQKQNGNLSLEEVAVRLANENGYLSWNRNGYLATAVGVAMQAEAKMPLSGVASEVLFSIAGANLTIGCAIFIFNVWKLHPQIDYNYNLPGEGKRKRRKNFSSNVKLIGEILYGIHPVLLALKKNSRACHKLYIQKSSGQRSELLQQIISLGIERNITVTAFHKEELDKLSGSRPHQGVCMDVSYLKMEELKPETFSQLCLQETEKKSSEQQLFLVLYQVQDPMNFGAILRSAYYFGANKVIFSKENSSIINPVVSKSSAGALELLPMAFTNTEQTLMSLLRNLKKYGWKLVGTVGKNCEFEGKTLKQIGDICLRDPTVLIVGNEGTGVSKQMLRLCDHLVTIRSHVDNKQLDIDSLNVSVATGILLHSLKKTSQTS</sequence>
<dbReference type="InterPro" id="IPR001537">
    <property type="entry name" value="SpoU_MeTrfase"/>
</dbReference>
<keyword evidence="3" id="KW-0698">rRNA processing</keyword>